<comment type="caution">
    <text evidence="1">The sequence shown here is derived from an EMBL/GenBank/DDBJ whole genome shotgun (WGS) entry which is preliminary data.</text>
</comment>
<gene>
    <name evidence="1" type="ORF">J1605_003380</name>
</gene>
<sequence length="126" mass="14599">MNRRLSGASAMTAMTQRMRHKSMVSNMVSPGDYTVWEVRPFGRGPEEWVVPPWSKTQEMGQSWSLVCKLRYHRGDRIQDGMATIRIQKGTIAFFSNVVSPSTLRHRRRELYVTSPPQRQTLPSTRF</sequence>
<name>A0AB34HT10_ESCRO</name>
<protein>
    <submittedName>
        <fullName evidence="1">Uncharacterized protein</fullName>
    </submittedName>
</protein>
<evidence type="ECO:0000313" key="1">
    <source>
        <dbReference type="EMBL" id="KAJ8793970.1"/>
    </source>
</evidence>
<keyword evidence="2" id="KW-1185">Reference proteome</keyword>
<dbReference type="EMBL" id="JAIQCJ010000892">
    <property type="protein sequence ID" value="KAJ8793970.1"/>
    <property type="molecule type" value="Genomic_DNA"/>
</dbReference>
<dbReference type="Proteomes" id="UP001159641">
    <property type="component" value="Unassembled WGS sequence"/>
</dbReference>
<organism evidence="1 2">
    <name type="scientific">Eschrichtius robustus</name>
    <name type="common">California gray whale</name>
    <name type="synonym">Eschrichtius gibbosus</name>
    <dbReference type="NCBI Taxonomy" id="9764"/>
    <lineage>
        <taxon>Eukaryota</taxon>
        <taxon>Metazoa</taxon>
        <taxon>Chordata</taxon>
        <taxon>Craniata</taxon>
        <taxon>Vertebrata</taxon>
        <taxon>Euteleostomi</taxon>
        <taxon>Mammalia</taxon>
        <taxon>Eutheria</taxon>
        <taxon>Laurasiatheria</taxon>
        <taxon>Artiodactyla</taxon>
        <taxon>Whippomorpha</taxon>
        <taxon>Cetacea</taxon>
        <taxon>Mysticeti</taxon>
        <taxon>Eschrichtiidae</taxon>
        <taxon>Eschrichtius</taxon>
    </lineage>
</organism>
<evidence type="ECO:0000313" key="2">
    <source>
        <dbReference type="Proteomes" id="UP001159641"/>
    </source>
</evidence>
<accession>A0AB34HT10</accession>
<reference evidence="1 2" key="1">
    <citation type="submission" date="2022-11" db="EMBL/GenBank/DDBJ databases">
        <title>Whole genome sequence of Eschrichtius robustus ER-17-0199.</title>
        <authorList>
            <person name="Bruniche-Olsen A."/>
            <person name="Black A.N."/>
            <person name="Fields C.J."/>
            <person name="Walden K."/>
            <person name="Dewoody J.A."/>
        </authorList>
    </citation>
    <scope>NUCLEOTIDE SEQUENCE [LARGE SCALE GENOMIC DNA]</scope>
    <source>
        <strain evidence="1">ER-17-0199</strain>
        <tissue evidence="1">Blubber</tissue>
    </source>
</reference>
<dbReference type="AlphaFoldDB" id="A0AB34HT10"/>
<proteinExistence type="predicted"/>